<organism evidence="2 3">
    <name type="scientific">Marivirga lumbricoides</name>
    <dbReference type="NCBI Taxonomy" id="1046115"/>
    <lineage>
        <taxon>Bacteria</taxon>
        <taxon>Pseudomonadati</taxon>
        <taxon>Bacteroidota</taxon>
        <taxon>Cytophagia</taxon>
        <taxon>Cytophagales</taxon>
        <taxon>Marivirgaceae</taxon>
        <taxon>Marivirga</taxon>
    </lineage>
</organism>
<evidence type="ECO:0000259" key="1">
    <source>
        <dbReference type="Pfam" id="PF04480"/>
    </source>
</evidence>
<dbReference type="InterPro" id="IPR011335">
    <property type="entry name" value="Restrct_endonuc-II-like"/>
</dbReference>
<dbReference type="PANTHER" id="PTHR38590:SF1">
    <property type="entry name" value="BLL0828 PROTEIN"/>
    <property type="match status" value="1"/>
</dbReference>
<proteinExistence type="predicted"/>
<keyword evidence="3" id="KW-1185">Reference proteome</keyword>
<sequence>MAQKRTILLARELRKASTEAENKLWKYLRGRKFNQLKFLRQHPIIYGGNTAREDFFIADFYCHEKKLVIELDGGIHNDEKQYDKGRDQILNELGIYVLRMENSIMETPDQALEKIKEFIRSKGL</sequence>
<dbReference type="Gene3D" id="3.40.960.10">
    <property type="entry name" value="VSR Endonuclease"/>
    <property type="match status" value="1"/>
</dbReference>
<accession>A0ABQ1LZQ0</accession>
<gene>
    <name evidence="2" type="ORF">GCM10011506_14760</name>
</gene>
<dbReference type="EMBL" id="BMEC01000004">
    <property type="protein sequence ID" value="GGC30374.1"/>
    <property type="molecule type" value="Genomic_DNA"/>
</dbReference>
<protein>
    <recommendedName>
        <fullName evidence="1">DUF559 domain-containing protein</fullName>
    </recommendedName>
</protein>
<feature type="domain" description="DUF559" evidence="1">
    <location>
        <begin position="7"/>
        <end position="119"/>
    </location>
</feature>
<dbReference type="Proteomes" id="UP000636010">
    <property type="component" value="Unassembled WGS sequence"/>
</dbReference>
<dbReference type="Pfam" id="PF04480">
    <property type="entry name" value="DUF559"/>
    <property type="match status" value="1"/>
</dbReference>
<dbReference type="InterPro" id="IPR047216">
    <property type="entry name" value="Endonuclease_DUF559_bact"/>
</dbReference>
<dbReference type="CDD" id="cd01038">
    <property type="entry name" value="Endonuclease_DUF559"/>
    <property type="match status" value="1"/>
</dbReference>
<name>A0ABQ1LZQ0_9BACT</name>
<dbReference type="InterPro" id="IPR007569">
    <property type="entry name" value="DUF559"/>
</dbReference>
<comment type="caution">
    <text evidence="2">The sequence shown here is derived from an EMBL/GenBank/DDBJ whole genome shotgun (WGS) entry which is preliminary data.</text>
</comment>
<evidence type="ECO:0000313" key="2">
    <source>
        <dbReference type="EMBL" id="GGC30374.1"/>
    </source>
</evidence>
<dbReference type="RefSeq" id="WP_188461847.1">
    <property type="nucleotide sequence ID" value="NZ_BAABHU010000004.1"/>
</dbReference>
<evidence type="ECO:0000313" key="3">
    <source>
        <dbReference type="Proteomes" id="UP000636010"/>
    </source>
</evidence>
<dbReference type="PANTHER" id="PTHR38590">
    <property type="entry name" value="BLL0828 PROTEIN"/>
    <property type="match status" value="1"/>
</dbReference>
<reference evidence="3" key="1">
    <citation type="journal article" date="2019" name="Int. J. Syst. Evol. Microbiol.">
        <title>The Global Catalogue of Microorganisms (GCM) 10K type strain sequencing project: providing services to taxonomists for standard genome sequencing and annotation.</title>
        <authorList>
            <consortium name="The Broad Institute Genomics Platform"/>
            <consortium name="The Broad Institute Genome Sequencing Center for Infectious Disease"/>
            <person name="Wu L."/>
            <person name="Ma J."/>
        </authorList>
    </citation>
    <scope>NUCLEOTIDE SEQUENCE [LARGE SCALE GENOMIC DNA]</scope>
    <source>
        <strain evidence="3">CGMCC 1.10832</strain>
    </source>
</reference>
<dbReference type="SUPFAM" id="SSF52980">
    <property type="entry name" value="Restriction endonuclease-like"/>
    <property type="match status" value="1"/>
</dbReference>